<sequence>MPWDAEQVRDEIVRAETLLSDLGSGLEPVAGRHAIEAVQAVVGLYGECLARLLLHIEQAGHPEVLADVARDELISHLLLVHDLHPVGIEGRIGTALAEVEDNFEPGSLELLDVQDGVARIRVAVRGCQSTAARMRTSVEEAVMAAAPELESVEIDAAAPQRSTVIPVEDLFATGRLAGER</sequence>
<dbReference type="EMBL" id="PJNB01000001">
    <property type="protein sequence ID" value="PKW15888.1"/>
    <property type="molecule type" value="Genomic_DNA"/>
</dbReference>
<dbReference type="InterPro" id="IPR034904">
    <property type="entry name" value="FSCA_dom_sf"/>
</dbReference>
<evidence type="ECO:0008006" key="3">
    <source>
        <dbReference type="Google" id="ProtNLM"/>
    </source>
</evidence>
<name>A0A2N3XZ07_SACSN</name>
<evidence type="ECO:0000313" key="2">
    <source>
        <dbReference type="Proteomes" id="UP000233786"/>
    </source>
</evidence>
<evidence type="ECO:0000313" key="1">
    <source>
        <dbReference type="EMBL" id="PKW15888.1"/>
    </source>
</evidence>
<gene>
    <name evidence="1" type="ORF">A8926_3668</name>
</gene>
<keyword evidence="2" id="KW-1185">Reference proteome</keyword>
<dbReference type="Proteomes" id="UP000233786">
    <property type="component" value="Unassembled WGS sequence"/>
</dbReference>
<dbReference type="RefSeq" id="WP_010696689.1">
    <property type="nucleotide sequence ID" value="NZ_CP061007.1"/>
</dbReference>
<protein>
    <recommendedName>
        <fullName evidence="3">Fe-S cluster biogenesis protein NfuA</fullName>
    </recommendedName>
</protein>
<dbReference type="OrthoDB" id="9798220at2"/>
<reference evidence="1" key="1">
    <citation type="submission" date="2017-12" db="EMBL/GenBank/DDBJ databases">
        <title>Sequencing the genomes of 1000 Actinobacteria strains.</title>
        <authorList>
            <person name="Klenk H.-P."/>
        </authorList>
    </citation>
    <scope>NUCLEOTIDE SEQUENCE [LARGE SCALE GENOMIC DNA]</scope>
    <source>
        <strain evidence="1">DSM 44228</strain>
    </source>
</reference>
<organism evidence="1 2">
    <name type="scientific">Saccharopolyspora spinosa</name>
    <dbReference type="NCBI Taxonomy" id="60894"/>
    <lineage>
        <taxon>Bacteria</taxon>
        <taxon>Bacillati</taxon>
        <taxon>Actinomycetota</taxon>
        <taxon>Actinomycetes</taxon>
        <taxon>Pseudonocardiales</taxon>
        <taxon>Pseudonocardiaceae</taxon>
        <taxon>Saccharopolyspora</taxon>
    </lineage>
</organism>
<accession>A0A2N3XZ07</accession>
<dbReference type="STRING" id="994479.GCA_000194155_03551"/>
<proteinExistence type="predicted"/>
<comment type="caution">
    <text evidence="1">The sequence shown here is derived from an EMBL/GenBank/DDBJ whole genome shotgun (WGS) entry which is preliminary data.</text>
</comment>
<dbReference type="AlphaFoldDB" id="A0A2N3XZ07"/>
<dbReference type="Gene3D" id="3.30.300.130">
    <property type="entry name" value="Fe-S cluster assembly (FSCA)"/>
    <property type="match status" value="1"/>
</dbReference>